<dbReference type="KEGG" id="vg:55007923"/>
<dbReference type="InterPro" id="IPR056090">
    <property type="entry name" value="DUF7673"/>
</dbReference>
<name>A0A3G8F190_9CAUD</name>
<evidence type="ECO:0000259" key="1">
    <source>
        <dbReference type="Pfam" id="PF24720"/>
    </source>
</evidence>
<evidence type="ECO:0000313" key="3">
    <source>
        <dbReference type="Proteomes" id="UP000279248"/>
    </source>
</evidence>
<dbReference type="Proteomes" id="UP000279248">
    <property type="component" value="Segment"/>
</dbReference>
<accession>A0A3G8F190</accession>
<dbReference type="RefSeq" id="YP_009816642.1">
    <property type="nucleotide sequence ID" value="NC_048109.1"/>
</dbReference>
<reference evidence="2 3" key="1">
    <citation type="submission" date="2018-10" db="EMBL/GenBank/DDBJ databases">
        <title>Characterization of the phiCTX-like Pseudomonas aeruginosa phage Dobby isolated from a kidney stone.</title>
        <authorList>
            <person name="Johnson G."/>
            <person name="Putonti C."/>
        </authorList>
    </citation>
    <scope>NUCLEOTIDE SEQUENCE [LARGE SCALE GENOMIC DNA]</scope>
    <source>
        <strain evidence="2 3">Dobby</strain>
    </source>
</reference>
<evidence type="ECO:0000313" key="2">
    <source>
        <dbReference type="EMBL" id="AZF87881.1"/>
    </source>
</evidence>
<proteinExistence type="predicted"/>
<sequence>MQPLPHDYLQLIHDFQTRQQENEVAGLTALKRLLPIAQRDSGQSGVIGRFLLGLYNGQAHRFDLTELRRLDPALFDACLSVLRMDYAPKQEVHEYFENGDAIWQDLSKRWAAAKLAA</sequence>
<dbReference type="EMBL" id="MK034952">
    <property type="protein sequence ID" value="AZF87881.1"/>
    <property type="molecule type" value="Genomic_DNA"/>
</dbReference>
<organism evidence="2 3">
    <name type="scientific">Pseudomonas phage Dobby</name>
    <dbReference type="NCBI Taxonomy" id="2483611"/>
    <lineage>
        <taxon>Viruses</taxon>
        <taxon>Duplodnaviria</taxon>
        <taxon>Heunggongvirae</taxon>
        <taxon>Uroviricota</taxon>
        <taxon>Caudoviricetes</taxon>
        <taxon>Peduoviridae</taxon>
        <taxon>Citexvirus</taxon>
        <taxon>Citexvirus dobby</taxon>
    </lineage>
</organism>
<dbReference type="GeneID" id="55007923"/>
<feature type="domain" description="DUF7673" evidence="1">
    <location>
        <begin position="28"/>
        <end position="110"/>
    </location>
</feature>
<keyword evidence="3" id="KW-1185">Reference proteome</keyword>
<dbReference type="Pfam" id="PF24720">
    <property type="entry name" value="DUF7673"/>
    <property type="match status" value="1"/>
</dbReference>
<protein>
    <recommendedName>
        <fullName evidence="1">DUF7673 domain-containing protein</fullName>
    </recommendedName>
</protein>